<feature type="domain" description="DUF7779" evidence="2">
    <location>
        <begin position="763"/>
        <end position="842"/>
    </location>
</feature>
<dbReference type="Pfam" id="PF13424">
    <property type="entry name" value="TPR_12"/>
    <property type="match status" value="2"/>
</dbReference>
<dbReference type="HOGENOM" id="CLU_000288_125_8_11"/>
<name>B5HLH3_STRX2</name>
<dbReference type="OrthoDB" id="580767at2"/>
<dbReference type="Pfam" id="PF13676">
    <property type="entry name" value="TIR_2"/>
    <property type="match status" value="1"/>
</dbReference>
<evidence type="ECO:0000313" key="3">
    <source>
        <dbReference type="EMBL" id="EDY53678.2"/>
    </source>
</evidence>
<dbReference type="Pfam" id="PF25000">
    <property type="entry name" value="DUF7779"/>
    <property type="match status" value="1"/>
</dbReference>
<gene>
    <name evidence="3" type="ORF">SSEG_00258</name>
</gene>
<proteinExistence type="predicted"/>
<dbReference type="PANTHER" id="PTHR46082">
    <property type="entry name" value="ATP/GTP-BINDING PROTEIN-RELATED"/>
    <property type="match status" value="1"/>
</dbReference>
<organism evidence="3 4">
    <name type="scientific">Streptomyces sviceus (strain ATCC 29083 / DSM 924 / JCM 4929 / NBRC 13980 / NCIMB 11184 / NRRL 5439 / UC 5370)</name>
    <dbReference type="NCBI Taxonomy" id="463191"/>
    <lineage>
        <taxon>Bacteria</taxon>
        <taxon>Bacillati</taxon>
        <taxon>Actinomycetota</taxon>
        <taxon>Actinomycetes</taxon>
        <taxon>Kitasatosporales</taxon>
        <taxon>Streptomycetaceae</taxon>
        <taxon>Streptomyces</taxon>
    </lineage>
</organism>
<feature type="domain" description="TIR" evidence="1">
    <location>
        <begin position="356"/>
        <end position="476"/>
    </location>
</feature>
<protein>
    <submittedName>
        <fullName evidence="3">ATP/GTP-binding protein</fullName>
    </submittedName>
</protein>
<evidence type="ECO:0000259" key="2">
    <source>
        <dbReference type="Pfam" id="PF25000"/>
    </source>
</evidence>
<dbReference type="SUPFAM" id="SSF48452">
    <property type="entry name" value="TPR-like"/>
    <property type="match status" value="3"/>
</dbReference>
<dbReference type="RefSeq" id="WP_007382871.1">
    <property type="nucleotide sequence ID" value="NZ_CM000951.1"/>
</dbReference>
<evidence type="ECO:0000313" key="4">
    <source>
        <dbReference type="Proteomes" id="UP000002785"/>
    </source>
</evidence>
<dbReference type="SUPFAM" id="SSF52540">
    <property type="entry name" value="P-loop containing nucleoside triphosphate hydrolases"/>
    <property type="match status" value="2"/>
</dbReference>
<evidence type="ECO:0000259" key="1">
    <source>
        <dbReference type="Pfam" id="PF13676"/>
    </source>
</evidence>
<dbReference type="InterPro" id="IPR027417">
    <property type="entry name" value="P-loop_NTPase"/>
</dbReference>
<dbReference type="Gene3D" id="3.40.50.300">
    <property type="entry name" value="P-loop containing nucleotide triphosphate hydrolases"/>
    <property type="match status" value="2"/>
</dbReference>
<dbReference type="InterPro" id="IPR056681">
    <property type="entry name" value="DUF7779"/>
</dbReference>
<dbReference type="eggNOG" id="COG0457">
    <property type="taxonomic scope" value="Bacteria"/>
</dbReference>
<dbReference type="InterPro" id="IPR011990">
    <property type="entry name" value="TPR-like_helical_dom_sf"/>
</dbReference>
<accession>B5HLH3</accession>
<dbReference type="eggNOG" id="COG1192">
    <property type="taxonomic scope" value="Bacteria"/>
</dbReference>
<dbReference type="Proteomes" id="UP000002785">
    <property type="component" value="Chromosome"/>
</dbReference>
<dbReference type="Pfam" id="PF13374">
    <property type="entry name" value="TPR_10"/>
    <property type="match status" value="2"/>
</dbReference>
<dbReference type="NCBIfam" id="NF040586">
    <property type="entry name" value="FxSxx_TPR"/>
    <property type="match status" value="1"/>
</dbReference>
<dbReference type="PANTHER" id="PTHR46082:SF6">
    <property type="entry name" value="AAA+ ATPASE DOMAIN-CONTAINING PROTEIN-RELATED"/>
    <property type="match status" value="1"/>
</dbReference>
<dbReference type="GO" id="GO:0007165">
    <property type="term" value="P:signal transduction"/>
    <property type="evidence" value="ECO:0007669"/>
    <property type="project" value="InterPro"/>
</dbReference>
<reference evidence="3" key="1">
    <citation type="submission" date="2009-10" db="EMBL/GenBank/DDBJ databases">
        <title>The genome sequence of Streptomyces sviceus strain ATCC 29083.</title>
        <authorList>
            <consortium name="The Broad Institute Genome Sequencing Platform"/>
            <consortium name="Broad Institute Microbial Sequencing Center"/>
            <person name="Fischbach M."/>
            <person name="Godfrey P."/>
            <person name="Ward D."/>
            <person name="Young S."/>
            <person name="Zeng Q."/>
            <person name="Koehrsen M."/>
            <person name="Alvarado L."/>
            <person name="Berlin A.M."/>
            <person name="Bochicchio J."/>
            <person name="Borenstein D."/>
            <person name="Chapman S.B."/>
            <person name="Chen Z."/>
            <person name="Engels R."/>
            <person name="Freedman E."/>
            <person name="Gellesch M."/>
            <person name="Goldberg J."/>
            <person name="Griggs A."/>
            <person name="Gujja S."/>
            <person name="Heilman E.R."/>
            <person name="Heiman D.I."/>
            <person name="Hepburn T.A."/>
            <person name="Howarth C."/>
            <person name="Jen D."/>
            <person name="Larson L."/>
            <person name="Lewis B."/>
            <person name="Mehta T."/>
            <person name="Park D."/>
            <person name="Pearson M."/>
            <person name="Richards J."/>
            <person name="Roberts A."/>
            <person name="Saif S."/>
            <person name="Shea T.D."/>
            <person name="Shenoy N."/>
            <person name="Sisk P."/>
            <person name="Stolte C."/>
            <person name="Sykes S.N."/>
            <person name="Thomson T."/>
            <person name="Walk T."/>
            <person name="White J."/>
            <person name="Yandava C."/>
            <person name="Straight P."/>
            <person name="Clardy J."/>
            <person name="Hung D."/>
            <person name="Kolter R."/>
            <person name="Mekalanos J."/>
            <person name="Walker S."/>
            <person name="Walsh C.T."/>
            <person name="Wieland-Brown L.C."/>
            <person name="Haas B."/>
            <person name="Nusbaum C."/>
            <person name="Birren B."/>
        </authorList>
    </citation>
    <scope>NUCLEOTIDE SEQUENCE [LARGE SCALE GENOMIC DNA]</scope>
    <source>
        <strain evidence="3">ATCC 29083</strain>
    </source>
</reference>
<dbReference type="InterPro" id="IPR053137">
    <property type="entry name" value="NLR-like"/>
</dbReference>
<sequence length="1340" mass="146461">MTSSPTGPGKIVTFYSYKGGTGRTMALANVGWILASGGHRVLLVDWDLEAPGLHRYLHPLLVDPELRSSPGLINMVQAYVRTVLSPEAPPVRETAGAPQTRPAATAGAEADGWLQAAADLAPYTVGLLLELPSGGRLDFLPAGRQSAAYSAAVTSFNWHSFYDRHGGGHFLQALREEMISAYDYVLIDSRTGVSDTSGICTIVLPDILVDCFTMSVQSISGGVDAAAAVLRSAPRPIKVLPVPMRVEEAETERLEAGRDFSRAEFAPYLAWLPEADHSRYWGEIEIPYKAFYAYEEIPATVADRPHQERSLLTAFERLTEWISDGRVRRLAPLPADRRAELRAAYLRAPRALPAQIYLSYAPMGRIWAEWAAEALEAVGYQVSLHSTIAPESGVLPEVSGTLNGQGRVLALLSSDYASQARAATVRLQLTGHETVGGPGLVAVRVQELDPAAVEPYLDSAVADLSRCGPTEAVDQLLAVLGPPPGRRLPDGTTSGTFSGLPGFPGSIPAAQRLPSRNLSFTGRGPLLERLRDHFTAGPTASVPSQVLYGLGGMGKTQTALEYAHRYKSAYDVVWWMNAAQPGLIRSALADLAPYLELEEGEDVGSTAEAVRRALGQGRPFDRWLLVYDNAGSPTELAGLLPEGPPGGHVLITSRDRAWVNSAGRAEVEVFTRAESVELLHRFSPSLSAEDAEQIAHELGDLPLAVGQTATWLSESNMPVDRYLAQLRDRPADILDHTQLPPREYPNSAARTWQISVDDLRRRDRAAAEMLEICSFFGPDPIPMRLLYGRAVTRALTMDADEPRDEMAIAQLLRLLNRYGLARSDQGSETLSVHRLVQAVIRDGVGGARWAELRGVVHAALADANPGNPESTADWDEYDELLPHLEPSRAAADPNPEVRKLIIDSVRYLWKRSLYSTAHGLAERTLERWGRPDFPGGGLDDTHTLLLRTQLGNVLRSLGRLKEAHEVDLEVLEKFTAARGAEYPATLAAAGNVAADLRALGRYQEARELDRGTYDVALREFGEDHQRTLMYANNLGMSEYLAGDRRAALNLHRTAYERQRQNQGSMKPRTLNLANNYARDLRETGELQQALTLLETTTRLYQQLLGDGHSDTLRARKNLAVALRRDGRYAEARDIDQDIYNRYLQAHGADHYDTLAVACSLASDLAALGDTAHALEDYAQRALGRYKDYLGAEHPVTLVCANNMSVYLRLLGRTGESLALSERTMEHLRTALGETHPYTYSCMLNHANDLVAVGRVQEAADIEARARRGLLAALGPDHYDVIGSGSNLSLSLRALGREGEADALREDALARAKRTLGDDHPTTLSIARGVRLDSDIEPPTT</sequence>
<dbReference type="InterPro" id="IPR000157">
    <property type="entry name" value="TIR_dom"/>
</dbReference>
<dbReference type="EMBL" id="CM000951">
    <property type="protein sequence ID" value="EDY53678.2"/>
    <property type="molecule type" value="Genomic_DNA"/>
</dbReference>
<dbReference type="Gene3D" id="1.25.40.10">
    <property type="entry name" value="Tetratricopeptide repeat domain"/>
    <property type="match status" value="3"/>
</dbReference>
<dbReference type="NCBIfam" id="NF047398">
    <property type="entry name" value="AAA_KGGVGR"/>
    <property type="match status" value="1"/>
</dbReference>
<keyword evidence="4" id="KW-1185">Reference proteome</keyword>